<dbReference type="Proteomes" id="UP000075683">
    <property type="component" value="Unassembled WGS sequence"/>
</dbReference>
<dbReference type="PATRIC" id="fig|301148.3.peg.315"/>
<comment type="caution">
    <text evidence="13">The sequence shown here is derived from an EMBL/GenBank/DDBJ whole genome shotgun (WGS) entry which is preliminary data.</text>
</comment>
<evidence type="ECO:0000256" key="5">
    <source>
        <dbReference type="ARBA" id="ARBA00023002"/>
    </source>
</evidence>
<dbReference type="InterPro" id="IPR050771">
    <property type="entry name" value="Alpha-ketoacid_DH_E1_comp"/>
</dbReference>
<dbReference type="Gene3D" id="3.40.50.970">
    <property type="match status" value="1"/>
</dbReference>
<dbReference type="EMBL" id="LQYT01000073">
    <property type="protein sequence ID" value="KYD14380.1"/>
    <property type="molecule type" value="Genomic_DNA"/>
</dbReference>
<comment type="cofactor">
    <cofactor evidence="1 10">
        <name>thiamine diphosphate</name>
        <dbReference type="ChEBI" id="CHEBI:58937"/>
    </cofactor>
</comment>
<proteinExistence type="predicted"/>
<dbReference type="CDD" id="cd02000">
    <property type="entry name" value="TPP_E1_PDC_ADC_BCADC"/>
    <property type="match status" value="1"/>
</dbReference>
<dbReference type="InterPro" id="IPR001017">
    <property type="entry name" value="DH_E1"/>
</dbReference>
<comment type="function">
    <text evidence="8 10">The pyruvate dehydrogenase complex catalyzes the overall conversion of pyruvate to acetyl-CoA and CO(2). It contains multiple copies of three enzymatic components: pyruvate dehydrogenase (E1), dihydrolipoamide acetyltransferase (E2) and lipoamide dehydrogenase (E3).</text>
</comment>
<evidence type="ECO:0000256" key="2">
    <source>
        <dbReference type="ARBA" id="ARBA00011870"/>
    </source>
</evidence>
<feature type="domain" description="Dehydrogenase E1 component" evidence="12">
    <location>
        <begin position="64"/>
        <end position="354"/>
    </location>
</feature>
<sequence>MEECYGKDEVNKMAPNTNKVLDAAKQFESIEKEFQTFQILNEDGEVVNESAVPDLTDEQLQELMRRMVFTRILDQRSISLNRQGRLGFYAPTAGQEASQIASHFALEKEDFILPGYRDVPQIIWHGLPLYKAFLFSRGHFVGNQIPEGLNVVPPQIIIGAQYVQAAGVALGLKKRGKKAVAVTYTGDGGTSQGDFYEGINFAGAFKVPAIFIVQNNRFAISTPVEVQTAAKTLAQKAVAAGIPGIQVDGMDPLAVYAATKEARERAINGEGPTLIETLCYRYGPHTMSGDDPTRYRSKELDNEWEKKDPLVRFRKYLEKKGLWNEEMEQETIEKAKEEIKEAIKKADETPKQKVTDLISIMFEKLPANLQEQYEIYKEKESK</sequence>
<organism evidence="13 14">
    <name type="scientific">Caldibacillus debilis</name>
    <dbReference type="NCBI Taxonomy" id="301148"/>
    <lineage>
        <taxon>Bacteria</taxon>
        <taxon>Bacillati</taxon>
        <taxon>Bacillota</taxon>
        <taxon>Bacilli</taxon>
        <taxon>Bacillales</taxon>
        <taxon>Bacillaceae</taxon>
        <taxon>Caldibacillus</taxon>
    </lineage>
</organism>
<dbReference type="SUPFAM" id="SSF52518">
    <property type="entry name" value="Thiamin diphosphate-binding fold (THDP-binding)"/>
    <property type="match status" value="1"/>
</dbReference>
<evidence type="ECO:0000256" key="10">
    <source>
        <dbReference type="RuleBase" id="RU366007"/>
    </source>
</evidence>
<dbReference type="GO" id="GO:0004739">
    <property type="term" value="F:pyruvate dehydrogenase (acetyl-transferring) activity"/>
    <property type="evidence" value="ECO:0007669"/>
    <property type="project" value="UniProtKB-UniRule"/>
</dbReference>
<dbReference type="Pfam" id="PF00676">
    <property type="entry name" value="E1_dh"/>
    <property type="match status" value="1"/>
</dbReference>
<evidence type="ECO:0000256" key="8">
    <source>
        <dbReference type="ARBA" id="ARBA00025211"/>
    </source>
</evidence>
<dbReference type="RefSeq" id="WP_020155691.1">
    <property type="nucleotide sequence ID" value="NZ_JBAIZG010000050.1"/>
</dbReference>
<dbReference type="STRING" id="301148.B4135_2807"/>
<evidence type="ECO:0000313" key="13">
    <source>
        <dbReference type="EMBL" id="KYD14380.1"/>
    </source>
</evidence>
<evidence type="ECO:0000256" key="1">
    <source>
        <dbReference type="ARBA" id="ARBA00001964"/>
    </source>
</evidence>
<keyword evidence="6 10" id="KW-0786">Thiamine pyrophosphate</keyword>
<comment type="catalytic activity">
    <reaction evidence="9 10">
        <text>N(6)-[(R)-lipoyl]-L-lysyl-[protein] + pyruvate + H(+) = N(6)-[(R)-S(8)-acetyldihydrolipoyl]-L-lysyl-[protein] + CO2</text>
        <dbReference type="Rhea" id="RHEA:19189"/>
        <dbReference type="Rhea" id="RHEA-COMP:10474"/>
        <dbReference type="Rhea" id="RHEA-COMP:10478"/>
        <dbReference type="ChEBI" id="CHEBI:15361"/>
        <dbReference type="ChEBI" id="CHEBI:15378"/>
        <dbReference type="ChEBI" id="CHEBI:16526"/>
        <dbReference type="ChEBI" id="CHEBI:83099"/>
        <dbReference type="ChEBI" id="CHEBI:83111"/>
        <dbReference type="EC" id="1.2.4.1"/>
    </reaction>
</comment>
<dbReference type="NCBIfam" id="TIGR03181">
    <property type="entry name" value="PDH_E1_alph_x"/>
    <property type="match status" value="1"/>
</dbReference>
<protein>
    <recommendedName>
        <fullName evidence="4 10">Pyruvate dehydrogenase E1 component subunit alpha</fullName>
        <ecNumber evidence="3 10">1.2.4.1</ecNumber>
    </recommendedName>
</protein>
<dbReference type="PANTHER" id="PTHR43380:SF1">
    <property type="entry name" value="2-OXOISOVALERATE DEHYDROGENASE SUBUNIT ALPHA, MITOCHONDRIAL"/>
    <property type="match status" value="1"/>
</dbReference>
<keyword evidence="7 10" id="KW-0670">Pyruvate</keyword>
<dbReference type="FunFam" id="3.40.50.970:FF:000023">
    <property type="entry name" value="Pyruvate dehydrogenase E1 component subunit alpha"/>
    <property type="match status" value="1"/>
</dbReference>
<evidence type="ECO:0000259" key="12">
    <source>
        <dbReference type="Pfam" id="PF00676"/>
    </source>
</evidence>
<dbReference type="InterPro" id="IPR017596">
    <property type="entry name" value="PdhA/BkdA"/>
</dbReference>
<reference evidence="13 14" key="1">
    <citation type="submission" date="2016-01" db="EMBL/GenBank/DDBJ databases">
        <title>Draft Genome Sequences of Seven Thermophilic Sporeformers Isolated from Foods.</title>
        <authorList>
            <person name="Berendsen E.M."/>
            <person name="Wells-Bennik M.H."/>
            <person name="Krawcyk A.O."/>
            <person name="De Jong A."/>
            <person name="Holsappel S."/>
            <person name="Eijlander R.T."/>
            <person name="Kuipers O.P."/>
        </authorList>
    </citation>
    <scope>NUCLEOTIDE SEQUENCE [LARGE SCALE GENOMIC DNA]</scope>
    <source>
        <strain evidence="13 14">B4135</strain>
    </source>
</reference>
<evidence type="ECO:0000256" key="9">
    <source>
        <dbReference type="ARBA" id="ARBA00051231"/>
    </source>
</evidence>
<feature type="coiled-coil region" evidence="11">
    <location>
        <begin position="325"/>
        <end position="352"/>
    </location>
</feature>
<accession>A0A150LQ51</accession>
<evidence type="ECO:0000256" key="3">
    <source>
        <dbReference type="ARBA" id="ARBA00012281"/>
    </source>
</evidence>
<dbReference type="PANTHER" id="PTHR43380">
    <property type="entry name" value="2-OXOISOVALERATE DEHYDROGENASE SUBUNIT ALPHA, MITOCHONDRIAL"/>
    <property type="match status" value="1"/>
</dbReference>
<keyword evidence="5 10" id="KW-0560">Oxidoreductase</keyword>
<dbReference type="EC" id="1.2.4.1" evidence="3 10"/>
<dbReference type="GO" id="GO:0009083">
    <property type="term" value="P:branched-chain amino acid catabolic process"/>
    <property type="evidence" value="ECO:0007669"/>
    <property type="project" value="TreeGrafter"/>
</dbReference>
<evidence type="ECO:0000256" key="7">
    <source>
        <dbReference type="ARBA" id="ARBA00023317"/>
    </source>
</evidence>
<comment type="subunit">
    <text evidence="2 10">Heterodimer of an alpha and a beta chain.</text>
</comment>
<evidence type="ECO:0000313" key="14">
    <source>
        <dbReference type="Proteomes" id="UP000075683"/>
    </source>
</evidence>
<dbReference type="AlphaFoldDB" id="A0A150LQ51"/>
<name>A0A150LQ51_9BACI</name>
<evidence type="ECO:0000256" key="6">
    <source>
        <dbReference type="ARBA" id="ARBA00023052"/>
    </source>
</evidence>
<gene>
    <name evidence="13" type="ORF">B4135_2807</name>
</gene>
<evidence type="ECO:0000256" key="4">
    <source>
        <dbReference type="ARBA" id="ARBA00014159"/>
    </source>
</evidence>
<dbReference type="InterPro" id="IPR029061">
    <property type="entry name" value="THDP-binding"/>
</dbReference>
<evidence type="ECO:0000256" key="11">
    <source>
        <dbReference type="SAM" id="Coils"/>
    </source>
</evidence>
<keyword evidence="11" id="KW-0175">Coiled coil</keyword>